<organism evidence="2 3">
    <name type="scientific">Imperialibacter roseus</name>
    <dbReference type="NCBI Taxonomy" id="1324217"/>
    <lineage>
        <taxon>Bacteria</taxon>
        <taxon>Pseudomonadati</taxon>
        <taxon>Bacteroidota</taxon>
        <taxon>Cytophagia</taxon>
        <taxon>Cytophagales</taxon>
        <taxon>Flammeovirgaceae</taxon>
        <taxon>Imperialibacter</taxon>
    </lineage>
</organism>
<dbReference type="PANTHER" id="PTHR43792">
    <property type="entry name" value="GNAT FAMILY, PUTATIVE (AFU_ORTHOLOGUE AFUA_3G00765)-RELATED-RELATED"/>
    <property type="match status" value="1"/>
</dbReference>
<dbReference type="InterPro" id="IPR000182">
    <property type="entry name" value="GNAT_dom"/>
</dbReference>
<dbReference type="Gene3D" id="3.40.630.30">
    <property type="match status" value="1"/>
</dbReference>
<name>A0ABZ0IRW7_9BACT</name>
<dbReference type="RefSeq" id="WP_317489802.1">
    <property type="nucleotide sequence ID" value="NZ_CP136051.1"/>
</dbReference>
<reference evidence="2 3" key="1">
    <citation type="journal article" date="2023" name="Microbiol. Resour. Announc.">
        <title>Complete Genome Sequence of Imperialibacter roseus strain P4T.</title>
        <authorList>
            <person name="Tizabi D.R."/>
            <person name="Bachvaroff T."/>
            <person name="Hill R.T."/>
        </authorList>
    </citation>
    <scope>NUCLEOTIDE SEQUENCE [LARGE SCALE GENOMIC DNA]</scope>
    <source>
        <strain evidence="2 3">P4T</strain>
    </source>
</reference>
<evidence type="ECO:0000259" key="1">
    <source>
        <dbReference type="PROSITE" id="PS51186"/>
    </source>
</evidence>
<dbReference type="SUPFAM" id="SSF55729">
    <property type="entry name" value="Acyl-CoA N-acyltransferases (Nat)"/>
    <property type="match status" value="1"/>
</dbReference>
<evidence type="ECO:0000313" key="3">
    <source>
        <dbReference type="Proteomes" id="UP001302349"/>
    </source>
</evidence>
<dbReference type="InterPro" id="IPR016181">
    <property type="entry name" value="Acyl_CoA_acyltransferase"/>
</dbReference>
<keyword evidence="3" id="KW-1185">Reference proteome</keyword>
<protein>
    <submittedName>
        <fullName evidence="2">GNAT family N-acetyltransferase</fullName>
    </submittedName>
</protein>
<dbReference type="InterPro" id="IPR051531">
    <property type="entry name" value="N-acetyltransferase"/>
</dbReference>
<evidence type="ECO:0000313" key="2">
    <source>
        <dbReference type="EMBL" id="WOK07115.1"/>
    </source>
</evidence>
<accession>A0ABZ0IRW7</accession>
<gene>
    <name evidence="2" type="ORF">RT717_00580</name>
</gene>
<dbReference type="Pfam" id="PF13302">
    <property type="entry name" value="Acetyltransf_3"/>
    <property type="match status" value="1"/>
</dbReference>
<dbReference type="PANTHER" id="PTHR43792:SF1">
    <property type="entry name" value="N-ACETYLTRANSFERASE DOMAIN-CONTAINING PROTEIN"/>
    <property type="match status" value="1"/>
</dbReference>
<feature type="domain" description="N-acetyltransferase" evidence="1">
    <location>
        <begin position="4"/>
        <end position="159"/>
    </location>
</feature>
<dbReference type="EMBL" id="CP136051">
    <property type="protein sequence ID" value="WOK07115.1"/>
    <property type="molecule type" value="Genomic_DNA"/>
</dbReference>
<sequence length="159" mass="17994">MPRIQLSPLDTTHALFIIELVNSPGWLEFIGERNVKSREDADAYIRKIESNPAVDYWVIELVTSGEPVGIVTLIQRDYLQSPDIGFALLPAFEKQGYAFEAVSLFLNDFFSVSTNKEIHAIILDHNRPSIQLVQKLGLVFSDRIEVNGEQLSLYSKKIT</sequence>
<dbReference type="Proteomes" id="UP001302349">
    <property type="component" value="Chromosome"/>
</dbReference>
<dbReference type="PROSITE" id="PS51186">
    <property type="entry name" value="GNAT"/>
    <property type="match status" value="1"/>
</dbReference>
<proteinExistence type="predicted"/>